<gene>
    <name evidence="6" type="ORF">ADN00_07390</name>
</gene>
<dbReference type="GO" id="GO:0009403">
    <property type="term" value="P:toxin biosynthetic process"/>
    <property type="evidence" value="ECO:0007669"/>
    <property type="project" value="InterPro"/>
</dbReference>
<evidence type="ECO:0000256" key="4">
    <source>
        <dbReference type="ARBA" id="ARBA00023136"/>
    </source>
</evidence>
<feature type="transmembrane region" description="Helical" evidence="5">
    <location>
        <begin position="28"/>
        <end position="51"/>
    </location>
</feature>
<feature type="transmembrane region" description="Helical" evidence="5">
    <location>
        <begin position="6"/>
        <end position="21"/>
    </location>
</feature>
<protein>
    <recommendedName>
        <fullName evidence="8">Colicin V production protein</fullName>
    </recommendedName>
</protein>
<dbReference type="Proteomes" id="UP000050417">
    <property type="component" value="Unassembled WGS sequence"/>
</dbReference>
<evidence type="ECO:0000256" key="2">
    <source>
        <dbReference type="ARBA" id="ARBA00022692"/>
    </source>
</evidence>
<accession>A0A0P6X5F1</accession>
<name>A0A0P6X5F1_9CHLR</name>
<dbReference type="GO" id="GO:0016020">
    <property type="term" value="C:membrane"/>
    <property type="evidence" value="ECO:0007669"/>
    <property type="project" value="UniProtKB-SubCell"/>
</dbReference>
<dbReference type="Pfam" id="PF02674">
    <property type="entry name" value="Colicin_V"/>
    <property type="match status" value="1"/>
</dbReference>
<evidence type="ECO:0008006" key="8">
    <source>
        <dbReference type="Google" id="ProtNLM"/>
    </source>
</evidence>
<organism evidence="6 7">
    <name type="scientific">Ornatilinea apprima</name>
    <dbReference type="NCBI Taxonomy" id="1134406"/>
    <lineage>
        <taxon>Bacteria</taxon>
        <taxon>Bacillati</taxon>
        <taxon>Chloroflexota</taxon>
        <taxon>Anaerolineae</taxon>
        <taxon>Anaerolineales</taxon>
        <taxon>Anaerolineaceae</taxon>
        <taxon>Ornatilinea</taxon>
    </lineage>
</organism>
<proteinExistence type="predicted"/>
<keyword evidence="3 5" id="KW-1133">Transmembrane helix</keyword>
<comment type="subcellular location">
    <subcellularLocation>
        <location evidence="1">Membrane</location>
        <topology evidence="1">Multi-pass membrane protein</topology>
    </subcellularLocation>
</comment>
<dbReference type="InterPro" id="IPR003825">
    <property type="entry name" value="Colicin-V_CvpA"/>
</dbReference>
<dbReference type="AlphaFoldDB" id="A0A0P6X5F1"/>
<dbReference type="RefSeq" id="WP_075062342.1">
    <property type="nucleotide sequence ID" value="NZ_LGCL01000019.1"/>
</dbReference>
<dbReference type="EMBL" id="LGCL01000019">
    <property type="protein sequence ID" value="KPL78280.1"/>
    <property type="molecule type" value="Genomic_DNA"/>
</dbReference>
<evidence type="ECO:0000256" key="3">
    <source>
        <dbReference type="ARBA" id="ARBA00022989"/>
    </source>
</evidence>
<keyword evidence="2 5" id="KW-0812">Transmembrane</keyword>
<sequence>MVGLNVLFWFFIVLFAVIGVMRGWAKELLVLSSAILGLFLITMLETFVPFIKNNLAVSPGPGLFWLRMIIFIVLAFFGYQTPNIPKLASSGRFVRERLQDALLGFFLGAVNGYFLFGSVWYFLQDAGYPYPGVVSDPSGTQFAETAASLMKLLPPVWLGSPAIYFAVAVVFVFILVVFL</sequence>
<evidence type="ECO:0000313" key="7">
    <source>
        <dbReference type="Proteomes" id="UP000050417"/>
    </source>
</evidence>
<evidence type="ECO:0000256" key="1">
    <source>
        <dbReference type="ARBA" id="ARBA00004141"/>
    </source>
</evidence>
<feature type="transmembrane region" description="Helical" evidence="5">
    <location>
        <begin position="101"/>
        <end position="123"/>
    </location>
</feature>
<feature type="transmembrane region" description="Helical" evidence="5">
    <location>
        <begin position="156"/>
        <end position="178"/>
    </location>
</feature>
<evidence type="ECO:0000256" key="5">
    <source>
        <dbReference type="SAM" id="Phobius"/>
    </source>
</evidence>
<feature type="transmembrane region" description="Helical" evidence="5">
    <location>
        <begin position="63"/>
        <end position="80"/>
    </location>
</feature>
<dbReference type="OrthoDB" id="162510at2"/>
<keyword evidence="4 5" id="KW-0472">Membrane</keyword>
<reference evidence="6 7" key="1">
    <citation type="submission" date="2015-07" db="EMBL/GenBank/DDBJ databases">
        <title>Genome sequence of Ornatilinea apprima DSM 23815.</title>
        <authorList>
            <person name="Hemp J."/>
            <person name="Ward L.M."/>
            <person name="Pace L.A."/>
            <person name="Fischer W.W."/>
        </authorList>
    </citation>
    <scope>NUCLEOTIDE SEQUENCE [LARGE SCALE GENOMIC DNA]</scope>
    <source>
        <strain evidence="6 7">P3M-1</strain>
    </source>
</reference>
<evidence type="ECO:0000313" key="6">
    <source>
        <dbReference type="EMBL" id="KPL78280.1"/>
    </source>
</evidence>
<dbReference type="STRING" id="1134406.ADN00_07390"/>
<keyword evidence="7" id="KW-1185">Reference proteome</keyword>
<comment type="caution">
    <text evidence="6">The sequence shown here is derived from an EMBL/GenBank/DDBJ whole genome shotgun (WGS) entry which is preliminary data.</text>
</comment>